<organism evidence="1 2">
    <name type="scientific">Terfezia boudieri ATCC MYA-4762</name>
    <dbReference type="NCBI Taxonomy" id="1051890"/>
    <lineage>
        <taxon>Eukaryota</taxon>
        <taxon>Fungi</taxon>
        <taxon>Dikarya</taxon>
        <taxon>Ascomycota</taxon>
        <taxon>Pezizomycotina</taxon>
        <taxon>Pezizomycetes</taxon>
        <taxon>Pezizales</taxon>
        <taxon>Pezizaceae</taxon>
        <taxon>Terfezia</taxon>
    </lineage>
</organism>
<dbReference type="AlphaFoldDB" id="A0A3N4LXJ9"/>
<dbReference type="Proteomes" id="UP000267821">
    <property type="component" value="Unassembled WGS sequence"/>
</dbReference>
<sequence>MFASGNPESYYNPVGYMEQRQRLQASGDLPLIDIDKPMEISGDLPLIDIDKPLESFGDLPLDFDRPLESCGDLPLVNLNDVSSCPPATDIEQPLQSYGGSQLLQSWNKLPYFNVNGVSSCPSATDIEQLLQSYDGSQLVNLEEMLQSWNNLPFVNPENVVENCNYAQFPNGEQCFDSSGSSTMGYNENLLMATDEERTTASGLFDTHLEPLNQVPAQGYYFDMGLGGVGLSEEPCGAWNVPANFPVGGHNWEQTNVFKLPQTQCSSSISTAPHGGISTGLQCSLASPQLDTVSDYANNKSLCLMSENDYTLEDAFINGNRRQQIGRIKLNTESEGWNVNRRKSWDDCQDKGWTMRKQ</sequence>
<protein>
    <submittedName>
        <fullName evidence="1">Uncharacterized protein</fullName>
    </submittedName>
</protein>
<accession>A0A3N4LXJ9</accession>
<gene>
    <name evidence="1" type="ORF">L211DRAFT_847078</name>
</gene>
<dbReference type="EMBL" id="ML121534">
    <property type="protein sequence ID" value="RPB26428.1"/>
    <property type="molecule type" value="Genomic_DNA"/>
</dbReference>
<evidence type="ECO:0000313" key="1">
    <source>
        <dbReference type="EMBL" id="RPB26428.1"/>
    </source>
</evidence>
<dbReference type="OrthoDB" id="10578105at2759"/>
<name>A0A3N4LXJ9_9PEZI</name>
<proteinExistence type="predicted"/>
<dbReference type="InParanoid" id="A0A3N4LXJ9"/>
<evidence type="ECO:0000313" key="2">
    <source>
        <dbReference type="Proteomes" id="UP000267821"/>
    </source>
</evidence>
<keyword evidence="2" id="KW-1185">Reference proteome</keyword>
<reference evidence="1 2" key="1">
    <citation type="journal article" date="2018" name="Nat. Ecol. Evol.">
        <title>Pezizomycetes genomes reveal the molecular basis of ectomycorrhizal truffle lifestyle.</title>
        <authorList>
            <person name="Murat C."/>
            <person name="Payen T."/>
            <person name="Noel B."/>
            <person name="Kuo A."/>
            <person name="Morin E."/>
            <person name="Chen J."/>
            <person name="Kohler A."/>
            <person name="Krizsan K."/>
            <person name="Balestrini R."/>
            <person name="Da Silva C."/>
            <person name="Montanini B."/>
            <person name="Hainaut M."/>
            <person name="Levati E."/>
            <person name="Barry K.W."/>
            <person name="Belfiori B."/>
            <person name="Cichocki N."/>
            <person name="Clum A."/>
            <person name="Dockter R.B."/>
            <person name="Fauchery L."/>
            <person name="Guy J."/>
            <person name="Iotti M."/>
            <person name="Le Tacon F."/>
            <person name="Lindquist E.A."/>
            <person name="Lipzen A."/>
            <person name="Malagnac F."/>
            <person name="Mello A."/>
            <person name="Molinier V."/>
            <person name="Miyauchi S."/>
            <person name="Poulain J."/>
            <person name="Riccioni C."/>
            <person name="Rubini A."/>
            <person name="Sitrit Y."/>
            <person name="Splivallo R."/>
            <person name="Traeger S."/>
            <person name="Wang M."/>
            <person name="Zifcakova L."/>
            <person name="Wipf D."/>
            <person name="Zambonelli A."/>
            <person name="Paolocci F."/>
            <person name="Nowrousian M."/>
            <person name="Ottonello S."/>
            <person name="Baldrian P."/>
            <person name="Spatafora J.W."/>
            <person name="Henrissat B."/>
            <person name="Nagy L.G."/>
            <person name="Aury J.M."/>
            <person name="Wincker P."/>
            <person name="Grigoriev I.V."/>
            <person name="Bonfante P."/>
            <person name="Martin F.M."/>
        </authorList>
    </citation>
    <scope>NUCLEOTIDE SEQUENCE [LARGE SCALE GENOMIC DNA]</scope>
    <source>
        <strain evidence="1 2">ATCC MYA-4762</strain>
    </source>
</reference>